<dbReference type="EMBL" id="CP029185">
    <property type="protein sequence ID" value="AWH88217.1"/>
    <property type="molecule type" value="Genomic_DNA"/>
</dbReference>
<dbReference type="KEGG" id="lpv:HYN51_06375"/>
<accession>A0A2Y9TWY0</accession>
<proteinExistence type="predicted"/>
<name>A0A2Y9TWY0_9GAMM</name>
<evidence type="ECO:0000313" key="2">
    <source>
        <dbReference type="Proteomes" id="UP000244908"/>
    </source>
</evidence>
<sequence length="67" mass="7440">MEGEFMKGRLVVLIFVIFIASSAQAKIEDISFSVGDETVFIPTDCVVEVSKVEPELVGREGVFFRLN</sequence>
<evidence type="ECO:0000313" key="1">
    <source>
        <dbReference type="EMBL" id="AWH88217.1"/>
    </source>
</evidence>
<dbReference type="AlphaFoldDB" id="A0A2Y9TWY0"/>
<keyword evidence="2" id="KW-1185">Reference proteome</keyword>
<protein>
    <submittedName>
        <fullName evidence="1">Uncharacterized protein</fullName>
    </submittedName>
</protein>
<reference evidence="1 2" key="1">
    <citation type="journal article" date="2019" name="Int. J. Syst. Evol. Microbiol.">
        <title>Limnobaculum parvum gen. nov., sp. nov., isolated from a freshwater lake.</title>
        <authorList>
            <person name="Baek C."/>
            <person name="Shin S.K."/>
            <person name="Yi H."/>
        </authorList>
    </citation>
    <scope>NUCLEOTIDE SEQUENCE [LARGE SCALE GENOMIC DNA]</scope>
    <source>
        <strain evidence="1 2">HYN0051</strain>
    </source>
</reference>
<dbReference type="Proteomes" id="UP000244908">
    <property type="component" value="Chromosome"/>
</dbReference>
<gene>
    <name evidence="1" type="ORF">HYN51_06375</name>
</gene>
<organism evidence="1 2">
    <name type="scientific">Limnobaculum parvum</name>
    <dbReference type="NCBI Taxonomy" id="2172103"/>
    <lineage>
        <taxon>Bacteria</taxon>
        <taxon>Pseudomonadati</taxon>
        <taxon>Pseudomonadota</taxon>
        <taxon>Gammaproteobacteria</taxon>
        <taxon>Enterobacterales</taxon>
        <taxon>Budviciaceae</taxon>
        <taxon>Limnobaculum</taxon>
    </lineage>
</organism>